<dbReference type="RefSeq" id="XP_052126996.1">
    <property type="nucleotide sequence ID" value="XM_052271036.1"/>
</dbReference>
<feature type="region of interest" description="Disordered" evidence="13">
    <location>
        <begin position="227"/>
        <end position="255"/>
    </location>
</feature>
<dbReference type="KEGG" id="foc:113218146"/>
<keyword evidence="4 14" id="KW-1133">Transmembrane helix</keyword>
<evidence type="ECO:0000256" key="9">
    <source>
        <dbReference type="ARBA" id="ARBA00023224"/>
    </source>
</evidence>
<evidence type="ECO:0000256" key="3">
    <source>
        <dbReference type="ARBA" id="ARBA00022692"/>
    </source>
</evidence>
<evidence type="ECO:0000256" key="8">
    <source>
        <dbReference type="ARBA" id="ARBA00023180"/>
    </source>
</evidence>
<evidence type="ECO:0000256" key="5">
    <source>
        <dbReference type="ARBA" id="ARBA00023040"/>
    </source>
</evidence>
<keyword evidence="5 11" id="KW-0297">G-protein coupled receptor</keyword>
<reference evidence="17" key="1">
    <citation type="submission" date="2025-08" db="UniProtKB">
        <authorList>
            <consortium name="RefSeq"/>
        </authorList>
    </citation>
    <scope>IDENTIFICATION</scope>
    <source>
        <tissue evidence="17">Whole organism</tissue>
    </source>
</reference>
<keyword evidence="7 11" id="KW-0675">Receptor</keyword>
<feature type="transmembrane region" description="Helical" evidence="14">
    <location>
        <begin position="89"/>
        <end position="112"/>
    </location>
</feature>
<feature type="transmembrane region" description="Helical" evidence="14">
    <location>
        <begin position="41"/>
        <end position="61"/>
    </location>
</feature>
<dbReference type="OrthoDB" id="2101615at2759"/>
<evidence type="ECO:0000256" key="10">
    <source>
        <dbReference type="ARBA" id="ARBA00023305"/>
    </source>
</evidence>
<organism evidence="16 17">
    <name type="scientific">Frankliniella occidentalis</name>
    <name type="common">Western flower thrips</name>
    <name type="synonym">Euthrips occidentalis</name>
    <dbReference type="NCBI Taxonomy" id="133901"/>
    <lineage>
        <taxon>Eukaryota</taxon>
        <taxon>Metazoa</taxon>
        <taxon>Ecdysozoa</taxon>
        <taxon>Arthropoda</taxon>
        <taxon>Hexapoda</taxon>
        <taxon>Insecta</taxon>
        <taxon>Pterygota</taxon>
        <taxon>Neoptera</taxon>
        <taxon>Paraneoptera</taxon>
        <taxon>Thysanoptera</taxon>
        <taxon>Terebrantia</taxon>
        <taxon>Thripoidea</taxon>
        <taxon>Thripidae</taxon>
        <taxon>Frankliniella</taxon>
    </lineage>
</organism>
<evidence type="ECO:0000256" key="7">
    <source>
        <dbReference type="ARBA" id="ARBA00023170"/>
    </source>
</evidence>
<keyword evidence="10" id="KW-0844">Vision</keyword>
<dbReference type="GO" id="GO:0016020">
    <property type="term" value="C:membrane"/>
    <property type="evidence" value="ECO:0007669"/>
    <property type="project" value="UniProtKB-SubCell"/>
</dbReference>
<dbReference type="InterPro" id="IPR000276">
    <property type="entry name" value="GPCR_Rhodpsn"/>
</dbReference>
<dbReference type="SUPFAM" id="SSF81321">
    <property type="entry name" value="Family A G protein-coupled receptor-like"/>
    <property type="match status" value="1"/>
</dbReference>
<protein>
    <submittedName>
        <fullName evidence="17">Rhodopsin-like</fullName>
    </submittedName>
</protein>
<gene>
    <name evidence="17" type="primary">LOC113218146</name>
</gene>
<dbReference type="GO" id="GO:0007601">
    <property type="term" value="P:visual perception"/>
    <property type="evidence" value="ECO:0007669"/>
    <property type="project" value="UniProtKB-KW"/>
</dbReference>
<sequence length="536" mass="58962">MIVKFDPAGITSISTLTVLSFERYMMISRPFGVGGLSRRGAAGLVAAAWLYSFALTAPPLFGWGEYTNEAANISCSVNWETGARNSTSYIVFLFLFGLVIPVLVMVWSYVNIMCTIRYNTIRIGQVTRAQQRIGLMVGLMVSAFLFAWTPYAGLSLYAAFGPPGPLAPGLTVAPALFAKSSICYNPFIYVMLNTQFRASWKRLWAPHSSDTSLEAGAEPSVPGELVCTQQTSAGGGNSPVVAVRRPNTPPPSYRRQRKMERLLQVRQQEQQLLGPNHLSSSSNGSSSNGCRALRAVYRSAPNSETAPFVPPAPAADDTRPRSAPPSTAQPDSDDSDDQRSPFRRVPKRDKIVARHNLRQLKEVARRQTRQERQLERELQRHERELELQRGKQERLEEKRRRKEDSLRRLQQQQFSAKFHPACLVALVTDPRSNSLLSVKVGEGVNRHSAPGLLSRCFGRKGGLLAKSAAEAKQKAQQVAQAARDGKAGDADENGLDGVSVSSAGDCNVGIEVFEVEVRRGDPDQDLRRLPPTESAL</sequence>
<evidence type="ECO:0000259" key="15">
    <source>
        <dbReference type="PROSITE" id="PS50262"/>
    </source>
</evidence>
<dbReference type="GeneID" id="113218146"/>
<feature type="domain" description="G-protein coupled receptors family 1 profile" evidence="15">
    <location>
        <begin position="1"/>
        <end position="189"/>
    </location>
</feature>
<dbReference type="PANTHER" id="PTHR24240">
    <property type="entry name" value="OPSIN"/>
    <property type="match status" value="1"/>
</dbReference>
<dbReference type="InterPro" id="IPR050125">
    <property type="entry name" value="GPCR_opsins"/>
</dbReference>
<dbReference type="PROSITE" id="PS50262">
    <property type="entry name" value="G_PROTEIN_RECEP_F1_2"/>
    <property type="match status" value="1"/>
</dbReference>
<comment type="similarity">
    <text evidence="2 11">Belongs to the G-protein coupled receptor 1 family.</text>
</comment>
<accession>A0A9C6U7X9</accession>
<evidence type="ECO:0000313" key="17">
    <source>
        <dbReference type="RefSeq" id="XP_052126996.1"/>
    </source>
</evidence>
<keyword evidence="12" id="KW-0175">Coiled coil</keyword>
<evidence type="ECO:0000256" key="11">
    <source>
        <dbReference type="RuleBase" id="RU000688"/>
    </source>
</evidence>
<keyword evidence="8" id="KW-0325">Glycoprotein</keyword>
<keyword evidence="16" id="KW-1185">Reference proteome</keyword>
<feature type="transmembrane region" description="Helical" evidence="14">
    <location>
        <begin position="172"/>
        <end position="192"/>
    </location>
</feature>
<dbReference type="GO" id="GO:0004930">
    <property type="term" value="F:G protein-coupled receptor activity"/>
    <property type="evidence" value="ECO:0007669"/>
    <property type="project" value="UniProtKB-KW"/>
</dbReference>
<keyword evidence="10" id="KW-0716">Sensory transduction</keyword>
<evidence type="ECO:0000256" key="1">
    <source>
        <dbReference type="ARBA" id="ARBA00004141"/>
    </source>
</evidence>
<dbReference type="InterPro" id="IPR017452">
    <property type="entry name" value="GPCR_Rhodpsn_7TM"/>
</dbReference>
<evidence type="ECO:0000256" key="4">
    <source>
        <dbReference type="ARBA" id="ARBA00022989"/>
    </source>
</evidence>
<evidence type="ECO:0000256" key="12">
    <source>
        <dbReference type="SAM" id="Coils"/>
    </source>
</evidence>
<dbReference type="PRINTS" id="PR00237">
    <property type="entry name" value="GPCRRHODOPSN"/>
</dbReference>
<keyword evidence="3 11" id="KW-0812">Transmembrane</keyword>
<dbReference type="PROSITE" id="PS00237">
    <property type="entry name" value="G_PROTEIN_RECEP_F1_1"/>
    <property type="match status" value="1"/>
</dbReference>
<dbReference type="Proteomes" id="UP000504606">
    <property type="component" value="Unplaced"/>
</dbReference>
<proteinExistence type="inferred from homology"/>
<feature type="region of interest" description="Disordered" evidence="13">
    <location>
        <begin position="475"/>
        <end position="499"/>
    </location>
</feature>
<feature type="transmembrane region" description="Helical" evidence="14">
    <location>
        <begin position="133"/>
        <end position="160"/>
    </location>
</feature>
<keyword evidence="9 11" id="KW-0807">Transducer</keyword>
<dbReference type="CDD" id="cd14969">
    <property type="entry name" value="7tmA_Opsins_type2_animals"/>
    <property type="match status" value="1"/>
</dbReference>
<feature type="region of interest" description="Disordered" evidence="13">
    <location>
        <begin position="301"/>
        <end position="351"/>
    </location>
</feature>
<comment type="subcellular location">
    <subcellularLocation>
        <location evidence="1">Membrane</location>
        <topology evidence="1">Multi-pass membrane protein</topology>
    </subcellularLocation>
</comment>
<evidence type="ECO:0000256" key="2">
    <source>
        <dbReference type="ARBA" id="ARBA00010663"/>
    </source>
</evidence>
<evidence type="ECO:0000313" key="16">
    <source>
        <dbReference type="Proteomes" id="UP000504606"/>
    </source>
</evidence>
<dbReference type="Pfam" id="PF00001">
    <property type="entry name" value="7tm_1"/>
    <property type="match status" value="1"/>
</dbReference>
<keyword evidence="6 14" id="KW-0472">Membrane</keyword>
<feature type="compositionally biased region" description="Basic residues" evidence="13">
    <location>
        <begin position="341"/>
        <end position="351"/>
    </location>
</feature>
<evidence type="ECO:0000256" key="6">
    <source>
        <dbReference type="ARBA" id="ARBA00023136"/>
    </source>
</evidence>
<evidence type="ECO:0000256" key="13">
    <source>
        <dbReference type="SAM" id="MobiDB-lite"/>
    </source>
</evidence>
<evidence type="ECO:0000256" key="14">
    <source>
        <dbReference type="SAM" id="Phobius"/>
    </source>
</evidence>
<dbReference type="Gene3D" id="1.20.1070.10">
    <property type="entry name" value="Rhodopsin 7-helix transmembrane proteins"/>
    <property type="match status" value="1"/>
</dbReference>
<dbReference type="AlphaFoldDB" id="A0A9C6U7X9"/>
<name>A0A9C6U7X9_FRAOC</name>
<feature type="coiled-coil region" evidence="12">
    <location>
        <begin position="357"/>
        <end position="412"/>
    </location>
</feature>